<reference evidence="2 3" key="1">
    <citation type="submission" date="2024-02" db="EMBL/GenBank/DDBJ databases">
        <title>de novo genome assembly of Solanum bulbocastanum strain 11H21.</title>
        <authorList>
            <person name="Hosaka A.J."/>
        </authorList>
    </citation>
    <scope>NUCLEOTIDE SEQUENCE [LARGE SCALE GENOMIC DNA]</scope>
    <source>
        <tissue evidence="2">Young leaves</tissue>
    </source>
</reference>
<evidence type="ECO:0000313" key="2">
    <source>
        <dbReference type="EMBL" id="KAK6789615.1"/>
    </source>
</evidence>
<comment type="caution">
    <text evidence="2">The sequence shown here is derived from an EMBL/GenBank/DDBJ whole genome shotgun (WGS) entry which is preliminary data.</text>
</comment>
<feature type="transmembrane region" description="Helical" evidence="1">
    <location>
        <begin position="65"/>
        <end position="83"/>
    </location>
</feature>
<keyword evidence="1" id="KW-0472">Membrane</keyword>
<name>A0AAN8TM49_SOLBU</name>
<dbReference type="AlphaFoldDB" id="A0AAN8TM49"/>
<dbReference type="EMBL" id="JBANQN010000005">
    <property type="protein sequence ID" value="KAK6789615.1"/>
    <property type="molecule type" value="Genomic_DNA"/>
</dbReference>
<proteinExistence type="predicted"/>
<accession>A0AAN8TM49</accession>
<gene>
    <name evidence="2" type="ORF">RDI58_013415</name>
</gene>
<dbReference type="Proteomes" id="UP001371456">
    <property type="component" value="Unassembled WGS sequence"/>
</dbReference>
<keyword evidence="1" id="KW-1133">Transmembrane helix</keyword>
<keyword evidence="3" id="KW-1185">Reference proteome</keyword>
<evidence type="ECO:0000256" key="1">
    <source>
        <dbReference type="SAM" id="Phobius"/>
    </source>
</evidence>
<evidence type="ECO:0000313" key="3">
    <source>
        <dbReference type="Proteomes" id="UP001371456"/>
    </source>
</evidence>
<sequence>MGSSAHSLPYPNIKVLRYDPCLFFHQKCDRITEVSEHEMYTTIKGMPLDKTAWVDGFPVEFFTQHWSLIKIDVICVVMVFFQARKMLKAFSRTAITLVPKVSTPTQVK</sequence>
<keyword evidence="1" id="KW-0812">Transmembrane</keyword>
<protein>
    <submittedName>
        <fullName evidence="2">Uncharacterized protein</fullName>
    </submittedName>
</protein>
<organism evidence="2 3">
    <name type="scientific">Solanum bulbocastanum</name>
    <name type="common">Wild potato</name>
    <dbReference type="NCBI Taxonomy" id="147425"/>
    <lineage>
        <taxon>Eukaryota</taxon>
        <taxon>Viridiplantae</taxon>
        <taxon>Streptophyta</taxon>
        <taxon>Embryophyta</taxon>
        <taxon>Tracheophyta</taxon>
        <taxon>Spermatophyta</taxon>
        <taxon>Magnoliopsida</taxon>
        <taxon>eudicotyledons</taxon>
        <taxon>Gunneridae</taxon>
        <taxon>Pentapetalae</taxon>
        <taxon>asterids</taxon>
        <taxon>lamiids</taxon>
        <taxon>Solanales</taxon>
        <taxon>Solanaceae</taxon>
        <taxon>Solanoideae</taxon>
        <taxon>Solaneae</taxon>
        <taxon>Solanum</taxon>
    </lineage>
</organism>